<evidence type="ECO:0000256" key="2">
    <source>
        <dbReference type="ARBA" id="ARBA00023180"/>
    </source>
</evidence>
<keyword evidence="6" id="KW-1185">Reference proteome</keyword>
<evidence type="ECO:0000256" key="3">
    <source>
        <dbReference type="PIRSR" id="PIRSR000894-2"/>
    </source>
</evidence>
<feature type="disulfide bond" evidence="3">
    <location>
        <begin position="416"/>
        <end position="424"/>
    </location>
</feature>
<dbReference type="AlphaFoldDB" id="A0AA38XAC4"/>
<evidence type="ECO:0000313" key="6">
    <source>
        <dbReference type="Proteomes" id="UP001172673"/>
    </source>
</evidence>
<dbReference type="Pfam" id="PF00328">
    <property type="entry name" value="His_Phos_2"/>
    <property type="match status" value="1"/>
</dbReference>
<reference evidence="5" key="1">
    <citation type="submission" date="2022-10" db="EMBL/GenBank/DDBJ databases">
        <title>Culturing micro-colonial fungi from biological soil crusts in the Mojave desert and describing Neophaeococcomyces mojavensis, and introducing the new genera and species Taxawa tesnikishii.</title>
        <authorList>
            <person name="Kurbessoian T."/>
            <person name="Stajich J.E."/>
        </authorList>
    </citation>
    <scope>NUCLEOTIDE SEQUENCE</scope>
    <source>
        <strain evidence="5">TK_41</strain>
    </source>
</reference>
<evidence type="ECO:0000256" key="1">
    <source>
        <dbReference type="ARBA" id="ARBA00022801"/>
    </source>
</evidence>
<dbReference type="GO" id="GO:0009277">
    <property type="term" value="C:fungal-type cell wall"/>
    <property type="evidence" value="ECO:0007669"/>
    <property type="project" value="TreeGrafter"/>
</dbReference>
<keyword evidence="3" id="KW-1015">Disulfide bond</keyword>
<name>A0AA38XAC4_9EURO</name>
<dbReference type="Proteomes" id="UP001172673">
    <property type="component" value="Unassembled WGS sequence"/>
</dbReference>
<sequence length="451" mass="50255">MGLRVLVLLLVSIVAASPIFPVQSPIIQDHTQGYQFDPLLHLPGISPYFDAVGYGLQHAAPPACRVTAASYLIRHAAIYANDAEYEEYIKPFLWKLEKHRQGWSGPLAFMSKWVSPILEEHLEDITPSGAEDAKKVGAHLVKRYPKLAPTVKKILADKKLRTFDTAVAFAKSFPKHEDIEVVQFIHNHNGSLDSLTPHKSCAAFNKKPGTKEMAEFVHNYAPTVSERLARFTPFELSDNDVIGLQSLCGYESAIRGERSPICGVFLDSEWFAYEYAWDLKYAAMVGPLNPLSPYLGFPWLKAQSELFQQLENSDDPSGSNTGPGWPPSQRFFLSFTHREVPPFVATALGIFNSSSPAVEEFPTDHINWARSWKMSDLIPFLGHVGMEKMTCDSHSGRKGDYIRVISNTAPRPIPDCQDGPGASCAMEQWVDMISKGAEKYKDFDEVCSKAS</sequence>
<dbReference type="PANTHER" id="PTHR20963">
    <property type="entry name" value="MULTIPLE INOSITOL POLYPHOSPHATE PHOSPHATASE-RELATED"/>
    <property type="match status" value="1"/>
</dbReference>
<feature type="disulfide bond" evidence="3">
    <location>
        <begin position="64"/>
        <end position="391"/>
    </location>
</feature>
<organism evidence="5 6">
    <name type="scientific">Cladophialophora chaetospira</name>
    <dbReference type="NCBI Taxonomy" id="386627"/>
    <lineage>
        <taxon>Eukaryota</taxon>
        <taxon>Fungi</taxon>
        <taxon>Dikarya</taxon>
        <taxon>Ascomycota</taxon>
        <taxon>Pezizomycotina</taxon>
        <taxon>Eurotiomycetes</taxon>
        <taxon>Chaetothyriomycetidae</taxon>
        <taxon>Chaetothyriales</taxon>
        <taxon>Herpotrichiellaceae</taxon>
        <taxon>Cladophialophora</taxon>
    </lineage>
</organism>
<keyword evidence="2" id="KW-0325">Glycoprotein</keyword>
<feature type="disulfide bond" evidence="3">
    <location>
        <begin position="248"/>
        <end position="262"/>
    </location>
</feature>
<dbReference type="Gene3D" id="3.40.50.1240">
    <property type="entry name" value="Phosphoglycerate mutase-like"/>
    <property type="match status" value="1"/>
</dbReference>
<dbReference type="EMBL" id="JAPDRK010000008">
    <property type="protein sequence ID" value="KAJ9609799.1"/>
    <property type="molecule type" value="Genomic_DNA"/>
</dbReference>
<dbReference type="GO" id="GO:0003993">
    <property type="term" value="F:acid phosphatase activity"/>
    <property type="evidence" value="ECO:0007669"/>
    <property type="project" value="TreeGrafter"/>
</dbReference>
<dbReference type="CDD" id="cd07061">
    <property type="entry name" value="HP_HAP_like"/>
    <property type="match status" value="1"/>
</dbReference>
<evidence type="ECO:0000256" key="4">
    <source>
        <dbReference type="SAM" id="SignalP"/>
    </source>
</evidence>
<dbReference type="InterPro" id="IPR029033">
    <property type="entry name" value="His_PPase_superfam"/>
</dbReference>
<proteinExistence type="predicted"/>
<dbReference type="PANTHER" id="PTHR20963:SF12">
    <property type="entry name" value="HISTIDINE ACID PHOSPHATASE"/>
    <property type="match status" value="1"/>
</dbReference>
<gene>
    <name evidence="5" type="ORF">H2200_006127</name>
</gene>
<evidence type="ECO:0008006" key="7">
    <source>
        <dbReference type="Google" id="ProtNLM"/>
    </source>
</evidence>
<dbReference type="SUPFAM" id="SSF53254">
    <property type="entry name" value="Phosphoglycerate mutase-like"/>
    <property type="match status" value="1"/>
</dbReference>
<dbReference type="PIRSF" id="PIRSF000894">
    <property type="entry name" value="Acid_phosphatase"/>
    <property type="match status" value="1"/>
</dbReference>
<keyword evidence="4" id="KW-0732">Signal</keyword>
<comment type="caution">
    <text evidence="5">The sequence shown here is derived from an EMBL/GenBank/DDBJ whole genome shotgun (WGS) entry which is preliminary data.</text>
</comment>
<accession>A0AA38XAC4</accession>
<feature type="signal peptide" evidence="4">
    <location>
        <begin position="1"/>
        <end position="16"/>
    </location>
</feature>
<dbReference type="InterPro" id="IPR016274">
    <property type="entry name" value="Histidine_acid_Pase_euk"/>
</dbReference>
<feature type="chain" id="PRO_5041232838" description="Histidine acid phosphatase" evidence="4">
    <location>
        <begin position="17"/>
        <end position="451"/>
    </location>
</feature>
<dbReference type="InterPro" id="IPR000560">
    <property type="entry name" value="His_Pase_clade-2"/>
</dbReference>
<protein>
    <recommendedName>
        <fullName evidence="7">Histidine acid phosphatase</fullName>
    </recommendedName>
</protein>
<keyword evidence="1" id="KW-0378">Hydrolase</keyword>
<dbReference type="FunFam" id="3.40.50.1240:FF:000065">
    <property type="entry name" value="Similar to histidine acid phosphatase"/>
    <property type="match status" value="1"/>
</dbReference>
<evidence type="ECO:0000313" key="5">
    <source>
        <dbReference type="EMBL" id="KAJ9609799.1"/>
    </source>
</evidence>